<dbReference type="CDD" id="cd05233">
    <property type="entry name" value="SDR_c"/>
    <property type="match status" value="1"/>
</dbReference>
<sequence length="260" mass="26576">MQRHKGRRVLITGAGNGIGMAAACFFAGEGARLCLVDVDAGALAATLDKLPPGTEALSHAVSVTDEVAIAGVVDAMVAAYGGIDAVVNSAGVVVVEPALEARIDIFREVIEVNLVGTWIVCQAAARHMVKAGSGAIVNISSVYGFQGAPSRTAYCASKGGVVNLTNSLAVEWGPLGIRVNSVAPTGTRTPMVQGLIDRGIYDVDAVSRRTPLRRIAEPEEVAAACGFLVGDEAGMTTGHHLAVDGGWLANGFLMAPKAGA</sequence>
<dbReference type="InterPro" id="IPR036291">
    <property type="entry name" value="NAD(P)-bd_dom_sf"/>
</dbReference>
<dbReference type="GO" id="GO:0016491">
    <property type="term" value="F:oxidoreductase activity"/>
    <property type="evidence" value="ECO:0007669"/>
    <property type="project" value="UniProtKB-KW"/>
</dbReference>
<evidence type="ECO:0000313" key="4">
    <source>
        <dbReference type="Proteomes" id="UP000295030"/>
    </source>
</evidence>
<comment type="caution">
    <text evidence="3">The sequence shown here is derived from an EMBL/GenBank/DDBJ whole genome shotgun (WGS) entry which is preliminary data.</text>
</comment>
<dbReference type="PROSITE" id="PS51257">
    <property type="entry name" value="PROKAR_LIPOPROTEIN"/>
    <property type="match status" value="1"/>
</dbReference>
<dbReference type="PANTHER" id="PTHR24321:SF8">
    <property type="entry name" value="ESTRADIOL 17-BETA-DEHYDROGENASE 8-RELATED"/>
    <property type="match status" value="1"/>
</dbReference>
<organism evidence="3 4">
    <name type="scientific">Ancylobacter aquaticus</name>
    <dbReference type="NCBI Taxonomy" id="100"/>
    <lineage>
        <taxon>Bacteria</taxon>
        <taxon>Pseudomonadati</taxon>
        <taxon>Pseudomonadota</taxon>
        <taxon>Alphaproteobacteria</taxon>
        <taxon>Hyphomicrobiales</taxon>
        <taxon>Xanthobacteraceae</taxon>
        <taxon>Ancylobacter</taxon>
    </lineage>
</organism>
<reference evidence="3 4" key="1">
    <citation type="submission" date="2019-03" db="EMBL/GenBank/DDBJ databases">
        <title>Genomic Encyclopedia of Type Strains, Phase IV (KMG-IV): sequencing the most valuable type-strain genomes for metagenomic binning, comparative biology and taxonomic classification.</title>
        <authorList>
            <person name="Goeker M."/>
        </authorList>
    </citation>
    <scope>NUCLEOTIDE SEQUENCE [LARGE SCALE GENOMIC DNA]</scope>
    <source>
        <strain evidence="3 4">DSM 101</strain>
    </source>
</reference>
<comment type="similarity">
    <text evidence="1">Belongs to the short-chain dehydrogenases/reductases (SDR) family.</text>
</comment>
<keyword evidence="4" id="KW-1185">Reference proteome</keyword>
<proteinExistence type="inferred from homology"/>
<evidence type="ECO:0000313" key="3">
    <source>
        <dbReference type="EMBL" id="TCK28302.1"/>
    </source>
</evidence>
<dbReference type="InterPro" id="IPR002347">
    <property type="entry name" value="SDR_fam"/>
</dbReference>
<dbReference type="Gene3D" id="3.40.50.720">
    <property type="entry name" value="NAD(P)-binding Rossmann-like Domain"/>
    <property type="match status" value="1"/>
</dbReference>
<gene>
    <name evidence="3" type="ORF">EV667_2306</name>
</gene>
<dbReference type="InterPro" id="IPR020904">
    <property type="entry name" value="Sc_DH/Rdtase_CS"/>
</dbReference>
<dbReference type="FunFam" id="3.40.50.720:FF:000084">
    <property type="entry name" value="Short-chain dehydrogenase reductase"/>
    <property type="match status" value="1"/>
</dbReference>
<dbReference type="OrthoDB" id="9796652at2"/>
<dbReference type="RefSeq" id="WP_131835461.1">
    <property type="nucleotide sequence ID" value="NZ_SMFY01000002.1"/>
</dbReference>
<dbReference type="AlphaFoldDB" id="A0A4R1ICJ1"/>
<name>A0A4R1ICJ1_ANCAQ</name>
<keyword evidence="2" id="KW-0560">Oxidoreductase</keyword>
<dbReference type="PRINTS" id="PR00081">
    <property type="entry name" value="GDHRDH"/>
</dbReference>
<dbReference type="Pfam" id="PF13561">
    <property type="entry name" value="adh_short_C2"/>
    <property type="match status" value="1"/>
</dbReference>
<dbReference type="PANTHER" id="PTHR24321">
    <property type="entry name" value="DEHYDROGENASES, SHORT CHAIN"/>
    <property type="match status" value="1"/>
</dbReference>
<dbReference type="EMBL" id="SMFY01000002">
    <property type="protein sequence ID" value="TCK28302.1"/>
    <property type="molecule type" value="Genomic_DNA"/>
</dbReference>
<dbReference type="SUPFAM" id="SSF51735">
    <property type="entry name" value="NAD(P)-binding Rossmann-fold domains"/>
    <property type="match status" value="1"/>
</dbReference>
<evidence type="ECO:0000256" key="1">
    <source>
        <dbReference type="ARBA" id="ARBA00006484"/>
    </source>
</evidence>
<dbReference type="PRINTS" id="PR00080">
    <property type="entry name" value="SDRFAMILY"/>
</dbReference>
<dbReference type="PROSITE" id="PS00061">
    <property type="entry name" value="ADH_SHORT"/>
    <property type="match status" value="1"/>
</dbReference>
<protein>
    <submittedName>
        <fullName evidence="3">NAD(P)-dependent dehydrogenase (Short-subunit alcohol dehydrogenase family)</fullName>
    </submittedName>
</protein>
<accession>A0A4R1ICJ1</accession>
<dbReference type="Proteomes" id="UP000295030">
    <property type="component" value="Unassembled WGS sequence"/>
</dbReference>
<evidence type="ECO:0000256" key="2">
    <source>
        <dbReference type="ARBA" id="ARBA00023002"/>
    </source>
</evidence>